<proteinExistence type="predicted"/>
<feature type="compositionally biased region" description="Low complexity" evidence="1">
    <location>
        <begin position="106"/>
        <end position="153"/>
    </location>
</feature>
<accession>A0ABT7SHX7</accession>
<evidence type="ECO:0000256" key="1">
    <source>
        <dbReference type="SAM" id="MobiDB-lite"/>
    </source>
</evidence>
<comment type="caution">
    <text evidence="3">The sequence shown here is derived from an EMBL/GenBank/DDBJ whole genome shotgun (WGS) entry which is preliminary data.</text>
</comment>
<feature type="compositionally biased region" description="Low complexity" evidence="1">
    <location>
        <begin position="359"/>
        <end position="412"/>
    </location>
</feature>
<organism evidence="3 4">
    <name type="scientific">Cellulomonas alba</name>
    <dbReference type="NCBI Taxonomy" id="3053467"/>
    <lineage>
        <taxon>Bacteria</taxon>
        <taxon>Bacillati</taxon>
        <taxon>Actinomycetota</taxon>
        <taxon>Actinomycetes</taxon>
        <taxon>Micrococcales</taxon>
        <taxon>Cellulomonadaceae</taxon>
        <taxon>Cellulomonas</taxon>
    </lineage>
</organism>
<dbReference type="Proteomes" id="UP001529338">
    <property type="component" value="Unassembled WGS sequence"/>
</dbReference>
<feature type="compositionally biased region" description="Low complexity" evidence="1">
    <location>
        <begin position="419"/>
        <end position="459"/>
    </location>
</feature>
<feature type="transmembrane region" description="Helical" evidence="2">
    <location>
        <begin position="202"/>
        <end position="223"/>
    </location>
</feature>
<sequence>MLKRVITAAVGVVGLVLVGLGVASATLWRADDVLVATASGSAHTYVTDPGVLEMGGDPATVRITVPDGAHVVLAVGRDTDVTGWIGSDPHARVTGLSSWHDLATATASAKPTPAPTAGATAKPSPTPSPTGTAAASAGGAATSAAAADPTGSDMWVQESAGNGSASLTWQAQPGRWSLIAVSTGAAAPTLSISWPRVVTTPWLWPLVVIGLVLVLGAVAMFLWDVRRRRRGPDADWTPVTTGAIPAVEGEPTAVLTRRQLREAAQARAARPRTGATPVVGSPETTPVPATPRADAGESTQPTSAPSSNRPGAPASTASPAAVTARPGDPSTAAPVGQDDGAGTSAPATGPIPTSRRALRAAGAATGATPAVAPRPVGAHEAPTAVQPPVQAAGGRAAAAGTAGGPATPRTPGTTPPAPAGAAPTPTPGATSPAPAGAAPSPMRGATSPAPAGATGRTTSVPGARSNGADAPTTPAPADAPTAATGPVEPPHHARPTWLPVPPDAGQASPATGPQATPATGPASATHHPRWLGTHTGPDAGPPASPVLPPPGPQRGAGDTGDEPDTGGSRADAWRRAWGLPPVDRDDATDGEGRNDR</sequence>
<feature type="region of interest" description="Disordered" evidence="1">
    <location>
        <begin position="261"/>
        <end position="596"/>
    </location>
</feature>
<name>A0ABT7SHX7_9CELL</name>
<evidence type="ECO:0000313" key="3">
    <source>
        <dbReference type="EMBL" id="MDM7855792.1"/>
    </source>
</evidence>
<feature type="compositionally biased region" description="Pro residues" evidence="1">
    <location>
        <begin position="539"/>
        <end position="552"/>
    </location>
</feature>
<keyword evidence="4" id="KW-1185">Reference proteome</keyword>
<keyword evidence="2" id="KW-0472">Membrane</keyword>
<evidence type="ECO:0000256" key="2">
    <source>
        <dbReference type="SAM" id="Phobius"/>
    </source>
</evidence>
<reference evidence="3 4" key="1">
    <citation type="submission" date="2023-06" db="EMBL/GenBank/DDBJ databases">
        <title>Cellulomonas sp. MW4 Whole genome sequence.</title>
        <authorList>
            <person name="Park S."/>
        </authorList>
    </citation>
    <scope>NUCLEOTIDE SEQUENCE [LARGE SCALE GENOMIC DNA]</scope>
    <source>
        <strain evidence="3 4">MW4</strain>
    </source>
</reference>
<feature type="compositionally biased region" description="Low complexity" evidence="1">
    <location>
        <begin position="262"/>
        <end position="277"/>
    </location>
</feature>
<dbReference type="RefSeq" id="WP_289455661.1">
    <property type="nucleotide sequence ID" value="NZ_JAUCGQ010000001.1"/>
</dbReference>
<protein>
    <submittedName>
        <fullName evidence="3">Uncharacterized protein</fullName>
    </submittedName>
</protein>
<feature type="compositionally biased region" description="Low complexity" evidence="1">
    <location>
        <begin position="468"/>
        <end position="484"/>
    </location>
</feature>
<keyword evidence="2" id="KW-0812">Transmembrane</keyword>
<feature type="compositionally biased region" description="Polar residues" evidence="1">
    <location>
        <begin position="297"/>
        <end position="309"/>
    </location>
</feature>
<feature type="region of interest" description="Disordered" evidence="1">
    <location>
        <begin position="106"/>
        <end position="159"/>
    </location>
</feature>
<dbReference type="EMBL" id="JAUCGQ010000001">
    <property type="protein sequence ID" value="MDM7855792.1"/>
    <property type="molecule type" value="Genomic_DNA"/>
</dbReference>
<feature type="compositionally biased region" description="Low complexity" evidence="1">
    <location>
        <begin position="312"/>
        <end position="324"/>
    </location>
</feature>
<feature type="compositionally biased region" description="Basic and acidic residues" evidence="1">
    <location>
        <begin position="582"/>
        <end position="596"/>
    </location>
</feature>
<evidence type="ECO:0000313" key="4">
    <source>
        <dbReference type="Proteomes" id="UP001529338"/>
    </source>
</evidence>
<feature type="compositionally biased region" description="Polar residues" evidence="1">
    <location>
        <begin position="508"/>
        <end position="517"/>
    </location>
</feature>
<keyword evidence="2" id="KW-1133">Transmembrane helix</keyword>
<gene>
    <name evidence="3" type="ORF">QRT04_12705</name>
</gene>